<sequence>MSGRIFRFATWDRGEELGFWSGTKRRLTQALAIAAALLCGTLSASAQNTTASNSNRANAGTVGIISGGADGTYIRIAADLANVLDGENLRILPIIGRGSLQNLRDVMFLRGVDIGIVQMDAREQLKAENLQVDAVRRLRYITRLYNEEVHIIANRDITDIRQLEGKKVNIDKAGSGTNLTSRIIFEKLGIKPELTTFDQGSSYERLRSGEIQAAVYVAGRPVRAIAEFQSEGRFHLLPIPFEGEIAETYFPARFANADYPRLVEADRPVETLAVGSLLAVFNWPENSDRYNRVKRFVDAFFSRFDEFLQPGRHPKWKEVNLAADVPGWERMRPAQDWLSRVASGPSAAEQLQSFEAFMKSTGAPVSAAQRKVLFREFLSWQSERQKTNQRANRQD</sequence>
<dbReference type="PANTHER" id="PTHR42941">
    <property type="entry name" value="SLL1037 PROTEIN"/>
    <property type="match status" value="1"/>
</dbReference>
<evidence type="ECO:0000313" key="2">
    <source>
        <dbReference type="EMBL" id="GEO14744.1"/>
    </source>
</evidence>
<dbReference type="Proteomes" id="UP000321085">
    <property type="component" value="Unassembled WGS sequence"/>
</dbReference>
<dbReference type="RefSeq" id="WP_114186926.1">
    <property type="nucleotide sequence ID" value="NZ_BJYU01000028.1"/>
</dbReference>
<dbReference type="OrthoDB" id="8188218at2"/>
<keyword evidence="3" id="KW-1185">Reference proteome</keyword>
<dbReference type="InterPro" id="IPR011852">
    <property type="entry name" value="TRAP_TAXI"/>
</dbReference>
<comment type="caution">
    <text evidence="2">The sequence shown here is derived from an EMBL/GenBank/DDBJ whole genome shotgun (WGS) entry which is preliminary data.</text>
</comment>
<accession>A0A512BS66</accession>
<name>A0A512BS66_9HYPH</name>
<dbReference type="PANTHER" id="PTHR42941:SF1">
    <property type="entry name" value="SLL1037 PROTEIN"/>
    <property type="match status" value="1"/>
</dbReference>
<feature type="signal peptide" evidence="1">
    <location>
        <begin position="1"/>
        <end position="46"/>
    </location>
</feature>
<proteinExistence type="predicted"/>
<dbReference type="Pfam" id="PF16868">
    <property type="entry name" value="NMT1_3"/>
    <property type="match status" value="1"/>
</dbReference>
<gene>
    <name evidence="2" type="ORF">MAE02_24400</name>
</gene>
<dbReference type="Gene3D" id="3.40.190.10">
    <property type="entry name" value="Periplasmic binding protein-like II"/>
    <property type="match status" value="2"/>
</dbReference>
<dbReference type="EMBL" id="BJYU01000028">
    <property type="protein sequence ID" value="GEO14744.1"/>
    <property type="molecule type" value="Genomic_DNA"/>
</dbReference>
<evidence type="ECO:0000313" key="3">
    <source>
        <dbReference type="Proteomes" id="UP000321085"/>
    </source>
</evidence>
<organism evidence="2 3">
    <name type="scientific">Microvirga aerophila</name>
    <dbReference type="NCBI Taxonomy" id="670291"/>
    <lineage>
        <taxon>Bacteria</taxon>
        <taxon>Pseudomonadati</taxon>
        <taxon>Pseudomonadota</taxon>
        <taxon>Alphaproteobacteria</taxon>
        <taxon>Hyphomicrobiales</taxon>
        <taxon>Methylobacteriaceae</taxon>
        <taxon>Microvirga</taxon>
    </lineage>
</organism>
<reference evidence="2 3" key="1">
    <citation type="submission" date="2019-07" db="EMBL/GenBank/DDBJ databases">
        <title>Whole genome shotgun sequence of Microvirga aerophila NBRC 106136.</title>
        <authorList>
            <person name="Hosoyama A."/>
            <person name="Uohara A."/>
            <person name="Ohji S."/>
            <person name="Ichikawa N."/>
        </authorList>
    </citation>
    <scope>NUCLEOTIDE SEQUENCE [LARGE SCALE GENOMIC DNA]</scope>
    <source>
        <strain evidence="2 3">NBRC 106136</strain>
    </source>
</reference>
<dbReference type="NCBIfam" id="TIGR02122">
    <property type="entry name" value="TRAP_TAXI"/>
    <property type="match status" value="1"/>
</dbReference>
<feature type="chain" id="PRO_5021760471" evidence="1">
    <location>
        <begin position="47"/>
        <end position="395"/>
    </location>
</feature>
<dbReference type="AlphaFoldDB" id="A0A512BS66"/>
<keyword evidence="1" id="KW-0732">Signal</keyword>
<evidence type="ECO:0000256" key="1">
    <source>
        <dbReference type="SAM" id="SignalP"/>
    </source>
</evidence>
<protein>
    <submittedName>
        <fullName evidence="2">TRAP ABC transporter</fullName>
    </submittedName>
</protein>
<dbReference type="SUPFAM" id="SSF53850">
    <property type="entry name" value="Periplasmic binding protein-like II"/>
    <property type="match status" value="1"/>
</dbReference>